<gene>
    <name evidence="1" type="ORF">RJJ65_37920</name>
</gene>
<feature type="non-terminal residue" evidence="1">
    <location>
        <position position="1"/>
    </location>
</feature>
<feature type="non-terminal residue" evidence="1">
    <location>
        <position position="147"/>
    </location>
</feature>
<dbReference type="AlphaFoldDB" id="A0AAJ2LRY2"/>
<proteinExistence type="predicted"/>
<evidence type="ECO:0000313" key="1">
    <source>
        <dbReference type="EMBL" id="MDR9778321.1"/>
    </source>
</evidence>
<reference evidence="1" key="1">
    <citation type="submission" date="2023-04" db="EMBL/GenBank/DDBJ databases">
        <title>Genomic characterization of faba bean (Vicia faba) microsymbionts in Mexican soils.</title>
        <authorList>
            <person name="Rivera Orduna F.N."/>
            <person name="Guevara-Luna J."/>
            <person name="Yan J."/>
            <person name="Arroyo-Herrera I."/>
            <person name="Li Y."/>
            <person name="Vasquez-Murrieta M.S."/>
            <person name="Wang E.T."/>
        </authorList>
    </citation>
    <scope>NUCLEOTIDE SEQUENCE</scope>
    <source>
        <strain evidence="1">CH26</strain>
    </source>
</reference>
<dbReference type="EMBL" id="JAVLSF010000693">
    <property type="protein sequence ID" value="MDR9778321.1"/>
    <property type="molecule type" value="Genomic_DNA"/>
</dbReference>
<organism evidence="1 2">
    <name type="scientific">Rhizobium hidalgonense</name>
    <dbReference type="NCBI Taxonomy" id="1538159"/>
    <lineage>
        <taxon>Bacteria</taxon>
        <taxon>Pseudomonadati</taxon>
        <taxon>Pseudomonadota</taxon>
        <taxon>Alphaproteobacteria</taxon>
        <taxon>Hyphomicrobiales</taxon>
        <taxon>Rhizobiaceae</taxon>
        <taxon>Rhizobium/Agrobacterium group</taxon>
        <taxon>Rhizobium</taxon>
    </lineage>
</organism>
<dbReference type="Proteomes" id="UP001268610">
    <property type="component" value="Unassembled WGS sequence"/>
</dbReference>
<comment type="caution">
    <text evidence="1">The sequence shown here is derived from an EMBL/GenBank/DDBJ whole genome shotgun (WGS) entry which is preliminary data.</text>
</comment>
<sequence length="147" mass="16220">EQFAVHVEGIKRDANDYKVRGYALDGQNESRVDGSYAKSDTGSIGLSWIGNDGFAGLAFTQKKDDYGLPGHSHGYDHCHPHGLTIHCGSHSAVATDQDSQLYNQEVHSQEAHDHDAESHQHDDVPNIILNSKRLDFKAEYTPSFSSI</sequence>
<protein>
    <submittedName>
        <fullName evidence="1">Uncharacterized protein</fullName>
    </submittedName>
</protein>
<name>A0AAJ2LRY2_9HYPH</name>
<evidence type="ECO:0000313" key="2">
    <source>
        <dbReference type="Proteomes" id="UP001268610"/>
    </source>
</evidence>
<accession>A0AAJ2LRY2</accession>